<evidence type="ECO:0000256" key="7">
    <source>
        <dbReference type="ARBA" id="ARBA00022741"/>
    </source>
</evidence>
<reference evidence="17" key="1">
    <citation type="journal article" date="2020" name="Stud. Mycol.">
        <title>101 Dothideomycetes genomes: a test case for predicting lifestyles and emergence of pathogens.</title>
        <authorList>
            <person name="Haridas S."/>
            <person name="Albert R."/>
            <person name="Binder M."/>
            <person name="Bloem J."/>
            <person name="Labutti K."/>
            <person name="Salamov A."/>
            <person name="Andreopoulos B."/>
            <person name="Baker S."/>
            <person name="Barry K."/>
            <person name="Bills G."/>
            <person name="Bluhm B."/>
            <person name="Cannon C."/>
            <person name="Castanera R."/>
            <person name="Culley D."/>
            <person name="Daum C."/>
            <person name="Ezra D."/>
            <person name="Gonzalez J."/>
            <person name="Henrissat B."/>
            <person name="Kuo A."/>
            <person name="Liang C."/>
            <person name="Lipzen A."/>
            <person name="Lutzoni F."/>
            <person name="Magnuson J."/>
            <person name="Mondo S."/>
            <person name="Nolan M."/>
            <person name="Ohm R."/>
            <person name="Pangilinan J."/>
            <person name="Park H.-J."/>
            <person name="Ramirez L."/>
            <person name="Alfaro M."/>
            <person name="Sun H."/>
            <person name="Tritt A."/>
            <person name="Yoshinaga Y."/>
            <person name="Zwiers L.-H."/>
            <person name="Turgeon B."/>
            <person name="Goodwin S."/>
            <person name="Spatafora J."/>
            <person name="Crous P."/>
            <person name="Grigoriev I."/>
        </authorList>
    </citation>
    <scope>NUCLEOTIDE SEQUENCE</scope>
    <source>
        <strain evidence="17">CBS 115976</strain>
    </source>
</reference>
<evidence type="ECO:0000256" key="6">
    <source>
        <dbReference type="ARBA" id="ARBA00022723"/>
    </source>
</evidence>
<evidence type="ECO:0000256" key="12">
    <source>
        <dbReference type="ARBA" id="ARBA00048679"/>
    </source>
</evidence>
<dbReference type="Gene3D" id="3.30.200.20">
    <property type="entry name" value="Phosphorylase Kinase, domain 1"/>
    <property type="match status" value="1"/>
</dbReference>
<dbReference type="PROSITE" id="PS01245">
    <property type="entry name" value="RIO1"/>
    <property type="match status" value="1"/>
</dbReference>
<evidence type="ECO:0000256" key="11">
    <source>
        <dbReference type="ARBA" id="ARBA00047899"/>
    </source>
</evidence>
<comment type="catalytic activity">
    <reaction evidence="12">
        <text>L-seryl-[protein] + ATP = O-phospho-L-seryl-[protein] + ADP + H(+)</text>
        <dbReference type="Rhea" id="RHEA:17989"/>
        <dbReference type="Rhea" id="RHEA-COMP:9863"/>
        <dbReference type="Rhea" id="RHEA-COMP:11604"/>
        <dbReference type="ChEBI" id="CHEBI:15378"/>
        <dbReference type="ChEBI" id="CHEBI:29999"/>
        <dbReference type="ChEBI" id="CHEBI:30616"/>
        <dbReference type="ChEBI" id="CHEBI:83421"/>
        <dbReference type="ChEBI" id="CHEBI:456216"/>
        <dbReference type="EC" id="2.7.11.1"/>
    </reaction>
</comment>
<dbReference type="InterPro" id="IPR036388">
    <property type="entry name" value="WH-like_DNA-bd_sf"/>
</dbReference>
<dbReference type="Gene3D" id="1.10.510.10">
    <property type="entry name" value="Transferase(Phosphotransferase) domain 1"/>
    <property type="match status" value="1"/>
</dbReference>
<evidence type="ECO:0000313" key="18">
    <source>
        <dbReference type="Proteomes" id="UP000799302"/>
    </source>
</evidence>
<dbReference type="GO" id="GO:0005829">
    <property type="term" value="C:cytosol"/>
    <property type="evidence" value="ECO:0007669"/>
    <property type="project" value="TreeGrafter"/>
</dbReference>
<dbReference type="CDD" id="cd05144">
    <property type="entry name" value="RIO2_C"/>
    <property type="match status" value="1"/>
</dbReference>
<dbReference type="Pfam" id="PF09202">
    <property type="entry name" value="Rio2_N"/>
    <property type="match status" value="1"/>
</dbReference>
<protein>
    <recommendedName>
        <fullName evidence="13">Serine/threonine-protein kinase RIO2</fullName>
        <ecNumber evidence="3">2.7.11.1</ecNumber>
    </recommendedName>
    <alternativeName>
        <fullName evidence="14">Serine/threonine-protein kinase rio2</fullName>
    </alternativeName>
</protein>
<feature type="domain" description="RIO kinase" evidence="16">
    <location>
        <begin position="66"/>
        <end position="319"/>
    </location>
</feature>
<evidence type="ECO:0000256" key="8">
    <source>
        <dbReference type="ARBA" id="ARBA00022777"/>
    </source>
</evidence>
<organism evidence="17 18">
    <name type="scientific">Microthyrium microscopicum</name>
    <dbReference type="NCBI Taxonomy" id="703497"/>
    <lineage>
        <taxon>Eukaryota</taxon>
        <taxon>Fungi</taxon>
        <taxon>Dikarya</taxon>
        <taxon>Ascomycota</taxon>
        <taxon>Pezizomycotina</taxon>
        <taxon>Dothideomycetes</taxon>
        <taxon>Dothideomycetes incertae sedis</taxon>
        <taxon>Microthyriales</taxon>
        <taxon>Microthyriaceae</taxon>
        <taxon>Microthyrium</taxon>
    </lineage>
</organism>
<dbReference type="GO" id="GO:0005634">
    <property type="term" value="C:nucleus"/>
    <property type="evidence" value="ECO:0007669"/>
    <property type="project" value="TreeGrafter"/>
</dbReference>
<dbReference type="InterPro" id="IPR018934">
    <property type="entry name" value="RIO_dom"/>
</dbReference>
<dbReference type="InterPro" id="IPR018935">
    <property type="entry name" value="RIO_kinase_CS"/>
</dbReference>
<keyword evidence="7" id="KW-0547">Nucleotide-binding</keyword>
<dbReference type="GO" id="GO:0005524">
    <property type="term" value="F:ATP binding"/>
    <property type="evidence" value="ECO:0007669"/>
    <property type="project" value="UniProtKB-KW"/>
</dbReference>
<dbReference type="EMBL" id="MU004232">
    <property type="protein sequence ID" value="KAF2672180.1"/>
    <property type="molecule type" value="Genomic_DNA"/>
</dbReference>
<dbReference type="InterPro" id="IPR000687">
    <property type="entry name" value="RIO_kinase"/>
</dbReference>
<feature type="region of interest" description="Disordered" evidence="15">
    <location>
        <begin position="393"/>
        <end position="415"/>
    </location>
</feature>
<keyword evidence="4" id="KW-0723">Serine/threonine-protein kinase</keyword>
<sequence>MKLDAKNIRYLTAEDWRVLTAVEQGSRNHEVVPTQLIGNISGIAHRTGVHKNIASLAKMNLVSRVKNARYDGYRLTYGGLDYLALHSHLKADAVYSVGNQIGVGKEADIFVVAAPPTGGADASASAIGNAHKLVLKIHRLGRISFRSVKTNRDYLRKKSSGSWMYMSRLAAHKEFSFLQALYQADFPVPRPVGWNRHTVVMDLIDAMPLRQISEVPDPAGLYSQLIELILRFAAVGLIHGDFNEFNILIEEHEVPASEDVEESILLHPVVIDFPQAISIDHANAEFYFNRDVQCIKRFFQRRFGFTSDEEGPFFEDAAKEAGLPGGRRLDVEVEASGFSRKMAKELAAYMKEVGAVGDSGAAVFDPAASVVGEDETEVYAEEDDLDAIELEGGDVEEQPEVVEGAESGETGEPESLPKLTEAADSFEPLSIPELEPALAAVTLDDIRGHPPIHGAPSVAGTARSRRPPANPVKVAKGWAI</sequence>
<evidence type="ECO:0000256" key="1">
    <source>
        <dbReference type="ARBA" id="ARBA00001946"/>
    </source>
</evidence>
<comment type="similarity">
    <text evidence="2">Belongs to the protein kinase superfamily. RIO-type Ser/Thr kinase family.</text>
</comment>
<dbReference type="OrthoDB" id="10258631at2759"/>
<dbReference type="Pfam" id="PF01163">
    <property type="entry name" value="RIO1"/>
    <property type="match status" value="1"/>
</dbReference>
<comment type="catalytic activity">
    <reaction evidence="11">
        <text>L-threonyl-[protein] + ATP = O-phospho-L-threonyl-[protein] + ADP + H(+)</text>
        <dbReference type="Rhea" id="RHEA:46608"/>
        <dbReference type="Rhea" id="RHEA-COMP:11060"/>
        <dbReference type="Rhea" id="RHEA-COMP:11605"/>
        <dbReference type="ChEBI" id="CHEBI:15378"/>
        <dbReference type="ChEBI" id="CHEBI:30013"/>
        <dbReference type="ChEBI" id="CHEBI:30616"/>
        <dbReference type="ChEBI" id="CHEBI:61977"/>
        <dbReference type="ChEBI" id="CHEBI:456216"/>
        <dbReference type="EC" id="2.7.11.1"/>
    </reaction>
</comment>
<dbReference type="InterPro" id="IPR011009">
    <property type="entry name" value="Kinase-like_dom_sf"/>
</dbReference>
<evidence type="ECO:0000256" key="15">
    <source>
        <dbReference type="SAM" id="MobiDB-lite"/>
    </source>
</evidence>
<dbReference type="PANTHER" id="PTHR45852:SF1">
    <property type="entry name" value="SERINE_THREONINE-PROTEIN KINASE RIO2"/>
    <property type="match status" value="1"/>
</dbReference>
<dbReference type="InterPro" id="IPR015285">
    <property type="entry name" value="RIO2_wHTH_N"/>
</dbReference>
<comment type="cofactor">
    <cofactor evidence="1">
        <name>Mg(2+)</name>
        <dbReference type="ChEBI" id="CHEBI:18420"/>
    </cofactor>
</comment>
<evidence type="ECO:0000313" key="17">
    <source>
        <dbReference type="EMBL" id="KAF2672180.1"/>
    </source>
</evidence>
<keyword evidence="5" id="KW-0808">Transferase</keyword>
<dbReference type="SUPFAM" id="SSF46785">
    <property type="entry name" value="Winged helix' DNA-binding domain"/>
    <property type="match status" value="1"/>
</dbReference>
<evidence type="ECO:0000256" key="10">
    <source>
        <dbReference type="ARBA" id="ARBA00022842"/>
    </source>
</evidence>
<dbReference type="EC" id="2.7.11.1" evidence="3"/>
<dbReference type="InterPro" id="IPR030484">
    <property type="entry name" value="Rio2"/>
</dbReference>
<proteinExistence type="inferred from homology"/>
<dbReference type="PANTHER" id="PTHR45852">
    <property type="entry name" value="SER/THR-PROTEIN KINASE RIO2"/>
    <property type="match status" value="1"/>
</dbReference>
<evidence type="ECO:0000256" key="4">
    <source>
        <dbReference type="ARBA" id="ARBA00022527"/>
    </source>
</evidence>
<evidence type="ECO:0000256" key="14">
    <source>
        <dbReference type="ARBA" id="ARBA00068837"/>
    </source>
</evidence>
<keyword evidence="6" id="KW-0479">Metal-binding</keyword>
<dbReference type="SMART" id="SM00090">
    <property type="entry name" value="RIO"/>
    <property type="match status" value="1"/>
</dbReference>
<dbReference type="Proteomes" id="UP000799302">
    <property type="component" value="Unassembled WGS sequence"/>
</dbReference>
<dbReference type="FunFam" id="1.10.10.10:FF:000053">
    <property type="entry name" value="Serine/threonine-protein kinase RIO2"/>
    <property type="match status" value="1"/>
</dbReference>
<dbReference type="GO" id="GO:0004674">
    <property type="term" value="F:protein serine/threonine kinase activity"/>
    <property type="evidence" value="ECO:0007669"/>
    <property type="project" value="UniProtKB-KW"/>
</dbReference>
<dbReference type="InterPro" id="IPR036390">
    <property type="entry name" value="WH_DNA-bd_sf"/>
</dbReference>
<dbReference type="SUPFAM" id="SSF56112">
    <property type="entry name" value="Protein kinase-like (PK-like)"/>
    <property type="match status" value="1"/>
</dbReference>
<evidence type="ECO:0000256" key="3">
    <source>
        <dbReference type="ARBA" id="ARBA00012513"/>
    </source>
</evidence>
<dbReference type="Gene3D" id="1.10.10.10">
    <property type="entry name" value="Winged helix-like DNA-binding domain superfamily/Winged helix DNA-binding domain"/>
    <property type="match status" value="1"/>
</dbReference>
<feature type="region of interest" description="Disordered" evidence="15">
    <location>
        <begin position="451"/>
        <end position="480"/>
    </location>
</feature>
<evidence type="ECO:0000256" key="13">
    <source>
        <dbReference type="ARBA" id="ARBA00068353"/>
    </source>
</evidence>
<dbReference type="GO" id="GO:0030490">
    <property type="term" value="P:maturation of SSU-rRNA"/>
    <property type="evidence" value="ECO:0007669"/>
    <property type="project" value="TreeGrafter"/>
</dbReference>
<dbReference type="AlphaFoldDB" id="A0A6A6UK85"/>
<dbReference type="GO" id="GO:0046872">
    <property type="term" value="F:metal ion binding"/>
    <property type="evidence" value="ECO:0007669"/>
    <property type="project" value="UniProtKB-KW"/>
</dbReference>
<keyword evidence="18" id="KW-1185">Reference proteome</keyword>
<evidence type="ECO:0000256" key="5">
    <source>
        <dbReference type="ARBA" id="ARBA00022679"/>
    </source>
</evidence>
<gene>
    <name evidence="17" type="ORF">BT63DRAFT_369429</name>
</gene>
<keyword evidence="8" id="KW-0418">Kinase</keyword>
<evidence type="ECO:0000256" key="2">
    <source>
        <dbReference type="ARBA" id="ARBA00009196"/>
    </source>
</evidence>
<dbReference type="GO" id="GO:0030688">
    <property type="term" value="C:preribosome, small subunit precursor"/>
    <property type="evidence" value="ECO:0007669"/>
    <property type="project" value="TreeGrafter"/>
</dbReference>
<name>A0A6A6UK85_9PEZI</name>
<keyword evidence="9" id="KW-0067">ATP-binding</keyword>
<evidence type="ECO:0000259" key="16">
    <source>
        <dbReference type="SMART" id="SM00090"/>
    </source>
</evidence>
<accession>A0A6A6UK85</accession>
<dbReference type="FunFam" id="3.30.200.20:FF:000052">
    <property type="entry name" value="Serine/threonine-protein kinase RIO2"/>
    <property type="match status" value="1"/>
</dbReference>
<evidence type="ECO:0000256" key="9">
    <source>
        <dbReference type="ARBA" id="ARBA00022840"/>
    </source>
</evidence>
<keyword evidence="10" id="KW-0460">Magnesium</keyword>